<dbReference type="Pfam" id="PF06114">
    <property type="entry name" value="Peptidase_M78"/>
    <property type="match status" value="1"/>
</dbReference>
<comment type="caution">
    <text evidence="3">The sequence shown here is derived from an EMBL/GenBank/DDBJ whole genome shotgun (WGS) entry which is preliminary data.</text>
</comment>
<dbReference type="InterPro" id="IPR052345">
    <property type="entry name" value="Rad_response_metalloprotease"/>
</dbReference>
<protein>
    <submittedName>
        <fullName evidence="3">XRE family transcriptional regulator</fullName>
    </submittedName>
</protein>
<comment type="similarity">
    <text evidence="1">Belongs to the short-chain fatty acyl-CoA assimilation regulator (ScfR) family.</text>
</comment>
<dbReference type="SMART" id="SM00530">
    <property type="entry name" value="HTH_XRE"/>
    <property type="match status" value="1"/>
</dbReference>
<feature type="domain" description="HTH cro/C1-type" evidence="2">
    <location>
        <begin position="9"/>
        <end position="63"/>
    </location>
</feature>
<dbReference type="Gene3D" id="1.10.10.2910">
    <property type="match status" value="1"/>
</dbReference>
<dbReference type="Proteomes" id="UP001171606">
    <property type="component" value="Unassembled WGS sequence"/>
</dbReference>
<dbReference type="CDD" id="cd00093">
    <property type="entry name" value="HTH_XRE"/>
    <property type="match status" value="1"/>
</dbReference>
<sequence>MSEINPSQITFARVRRRLTKAQLAKELGVTSRSIQNYEAGTSAPDSETLAKMAKLLNFPQQFFCIEEKMPTIGEHAASFRSLSKMTEAMKNCALGAGAIAFKMNEWMEDRFNLPQADLPDLSDLGAEEAAATLRRMWGLGNAPIPNMIHLLESKGIRVFSLAEEAREVDAFCTWYDSKPFVFLNTMKSAERSRFDAAHELGHLVRDVYSMRHGEAHGPEMERQADAFAAAFLMPKESVVANRPPAFTIKYLMKLKRYWGVSLAALAYRYNTLGQVTEWTYRNLCIEIAKNGYRTNEPEPMERESSQLLTKVLDFLQSHKLGRGEIARHLCISVDEINALTFKLTRLSVVSGEAPTEAFSRHPPKLRLI</sequence>
<dbReference type="EMBL" id="JAUJSQ010000002">
    <property type="protein sequence ID" value="MDN7930685.1"/>
    <property type="molecule type" value="Genomic_DNA"/>
</dbReference>
<dbReference type="InterPro" id="IPR001387">
    <property type="entry name" value="Cro/C1-type_HTH"/>
</dbReference>
<gene>
    <name evidence="3" type="ORF">QZM52_05190</name>
</gene>
<dbReference type="PANTHER" id="PTHR43236:SF1">
    <property type="entry name" value="BLL7220 PROTEIN"/>
    <property type="match status" value="1"/>
</dbReference>
<proteinExistence type="inferred from homology"/>
<evidence type="ECO:0000313" key="3">
    <source>
        <dbReference type="EMBL" id="MDN7930685.1"/>
    </source>
</evidence>
<evidence type="ECO:0000313" key="4">
    <source>
        <dbReference type="Proteomes" id="UP001171606"/>
    </source>
</evidence>
<dbReference type="RefSeq" id="WP_301754768.1">
    <property type="nucleotide sequence ID" value="NZ_JAUJSQ010000002.1"/>
</dbReference>
<dbReference type="InterPro" id="IPR010359">
    <property type="entry name" value="IrrE_HExxH"/>
</dbReference>
<organism evidence="3 4">
    <name type="scientific">Burkholderia metallica</name>
    <dbReference type="NCBI Taxonomy" id="488729"/>
    <lineage>
        <taxon>Bacteria</taxon>
        <taxon>Pseudomonadati</taxon>
        <taxon>Pseudomonadota</taxon>
        <taxon>Betaproteobacteria</taxon>
        <taxon>Burkholderiales</taxon>
        <taxon>Burkholderiaceae</taxon>
        <taxon>Burkholderia</taxon>
        <taxon>Burkholderia cepacia complex</taxon>
    </lineage>
</organism>
<accession>A0ABT8P6H5</accession>
<dbReference type="Gene3D" id="1.10.260.40">
    <property type="entry name" value="lambda repressor-like DNA-binding domains"/>
    <property type="match status" value="1"/>
</dbReference>
<dbReference type="PROSITE" id="PS50943">
    <property type="entry name" value="HTH_CROC1"/>
    <property type="match status" value="1"/>
</dbReference>
<reference evidence="3" key="1">
    <citation type="submission" date="2023-07" db="EMBL/GenBank/DDBJ databases">
        <title>A collection of bacterial strains from the Burkholderia cepacia Research Laboratory and Repository.</title>
        <authorList>
            <person name="Lipuma J."/>
            <person name="Spilker T."/>
            <person name="Caverly L."/>
        </authorList>
    </citation>
    <scope>NUCLEOTIDE SEQUENCE</scope>
    <source>
        <strain evidence="3">AU42020</strain>
    </source>
</reference>
<keyword evidence="4" id="KW-1185">Reference proteome</keyword>
<name>A0ABT8P6H5_9BURK</name>
<dbReference type="PANTHER" id="PTHR43236">
    <property type="entry name" value="ANTITOXIN HIGA1"/>
    <property type="match status" value="1"/>
</dbReference>
<evidence type="ECO:0000259" key="2">
    <source>
        <dbReference type="PROSITE" id="PS50943"/>
    </source>
</evidence>
<dbReference type="SUPFAM" id="SSF47413">
    <property type="entry name" value="lambda repressor-like DNA-binding domains"/>
    <property type="match status" value="1"/>
</dbReference>
<dbReference type="InterPro" id="IPR010982">
    <property type="entry name" value="Lambda_DNA-bd_dom_sf"/>
</dbReference>
<dbReference type="Pfam" id="PF01381">
    <property type="entry name" value="HTH_3"/>
    <property type="match status" value="1"/>
</dbReference>
<evidence type="ECO:0000256" key="1">
    <source>
        <dbReference type="ARBA" id="ARBA00007227"/>
    </source>
</evidence>